<feature type="domain" description="ASX DEUBAD" evidence="2">
    <location>
        <begin position="3"/>
        <end position="91"/>
    </location>
</feature>
<dbReference type="GeneID" id="70124534"/>
<name>A0A9P8ZYR1_9PEZI</name>
<reference evidence="3" key="1">
    <citation type="journal article" date="2021" name="Nat. Commun.">
        <title>Genetic determinants of endophytism in the Arabidopsis root mycobiome.</title>
        <authorList>
            <person name="Mesny F."/>
            <person name="Miyauchi S."/>
            <person name="Thiergart T."/>
            <person name="Pickel B."/>
            <person name="Atanasova L."/>
            <person name="Karlsson M."/>
            <person name="Huettel B."/>
            <person name="Barry K.W."/>
            <person name="Haridas S."/>
            <person name="Chen C."/>
            <person name="Bauer D."/>
            <person name="Andreopoulos W."/>
            <person name="Pangilinan J."/>
            <person name="LaButti K."/>
            <person name="Riley R."/>
            <person name="Lipzen A."/>
            <person name="Clum A."/>
            <person name="Drula E."/>
            <person name="Henrissat B."/>
            <person name="Kohler A."/>
            <person name="Grigoriev I.V."/>
            <person name="Martin F.M."/>
            <person name="Hacquard S."/>
        </authorList>
    </citation>
    <scope>NUCLEOTIDE SEQUENCE</scope>
    <source>
        <strain evidence="3">MPI-SDFR-AT-0073</strain>
    </source>
</reference>
<feature type="region of interest" description="Disordered" evidence="1">
    <location>
        <begin position="96"/>
        <end position="150"/>
    </location>
</feature>
<feature type="compositionally biased region" description="Basic and acidic residues" evidence="1">
    <location>
        <begin position="104"/>
        <end position="116"/>
    </location>
</feature>
<dbReference type="Pfam" id="PF13919">
    <property type="entry name" value="ASXH"/>
    <property type="match status" value="1"/>
</dbReference>
<dbReference type="OrthoDB" id="2289918at2759"/>
<dbReference type="RefSeq" id="XP_045959563.1">
    <property type="nucleotide sequence ID" value="XM_046095641.1"/>
</dbReference>
<evidence type="ECO:0000313" key="3">
    <source>
        <dbReference type="EMBL" id="KAH6655298.1"/>
    </source>
</evidence>
<dbReference type="Proteomes" id="UP000758603">
    <property type="component" value="Unassembled WGS sequence"/>
</dbReference>
<evidence type="ECO:0000259" key="2">
    <source>
        <dbReference type="Pfam" id="PF13919"/>
    </source>
</evidence>
<organism evidence="3 4">
    <name type="scientific">Truncatella angustata</name>
    <dbReference type="NCBI Taxonomy" id="152316"/>
    <lineage>
        <taxon>Eukaryota</taxon>
        <taxon>Fungi</taxon>
        <taxon>Dikarya</taxon>
        <taxon>Ascomycota</taxon>
        <taxon>Pezizomycotina</taxon>
        <taxon>Sordariomycetes</taxon>
        <taxon>Xylariomycetidae</taxon>
        <taxon>Amphisphaeriales</taxon>
        <taxon>Sporocadaceae</taxon>
        <taxon>Truncatella</taxon>
    </lineage>
</organism>
<proteinExistence type="predicted"/>
<dbReference type="EMBL" id="JAGPXC010000003">
    <property type="protein sequence ID" value="KAH6655298.1"/>
    <property type="molecule type" value="Genomic_DNA"/>
</dbReference>
<evidence type="ECO:0000313" key="4">
    <source>
        <dbReference type="Proteomes" id="UP000758603"/>
    </source>
</evidence>
<accession>A0A9P8ZYR1</accession>
<dbReference type="AlphaFoldDB" id="A0A9P8ZYR1"/>
<comment type="caution">
    <text evidence="3">The sequence shown here is derived from an EMBL/GenBank/DDBJ whole genome shotgun (WGS) entry which is preliminary data.</text>
</comment>
<dbReference type="InterPro" id="IPR028020">
    <property type="entry name" value="ASX_DEUBAD_dom"/>
</dbReference>
<gene>
    <name evidence="3" type="ORF">BKA67DRAFT_232784</name>
</gene>
<feature type="compositionally biased region" description="Low complexity" evidence="1">
    <location>
        <begin position="126"/>
        <end position="139"/>
    </location>
</feature>
<keyword evidence="4" id="KW-1185">Reference proteome</keyword>
<sequence length="150" mass="16109">MELLFNEHSALAQTNLRALILDPEVWKLLTPEQVAQVQKYWPGDSYNGDLSALASNDHLRHDIAEYQKALAAGQHDPEWLRQAKAANNLRNVLAADVGTNPAAEKSEDDHVGHDAEQPNMEAATIDSAKSDVAAAAEGAGSDGADKEVDA</sequence>
<protein>
    <recommendedName>
        <fullName evidence="2">ASX DEUBAD domain-containing protein</fullName>
    </recommendedName>
</protein>
<evidence type="ECO:0000256" key="1">
    <source>
        <dbReference type="SAM" id="MobiDB-lite"/>
    </source>
</evidence>